<dbReference type="AlphaFoldDB" id="A0AB34JBA3"/>
<keyword evidence="3" id="KW-1185">Reference proteome</keyword>
<comment type="caution">
    <text evidence="2">The sequence shown here is derived from an EMBL/GenBank/DDBJ whole genome shotgun (WGS) entry which is preliminary data.</text>
</comment>
<accession>A0AB34JBA3</accession>
<name>A0AB34JBA3_PRYPA</name>
<reference evidence="2 3" key="1">
    <citation type="journal article" date="2024" name="Science">
        <title>Giant polyketide synthase enzymes in the biosynthesis of giant marine polyether toxins.</title>
        <authorList>
            <person name="Fallon T.R."/>
            <person name="Shende V.V."/>
            <person name="Wierzbicki I.H."/>
            <person name="Pendleton A.L."/>
            <person name="Watervoot N.F."/>
            <person name="Auber R.P."/>
            <person name="Gonzalez D.J."/>
            <person name="Wisecaver J.H."/>
            <person name="Moore B.S."/>
        </authorList>
    </citation>
    <scope>NUCLEOTIDE SEQUENCE [LARGE SCALE GENOMIC DNA]</scope>
    <source>
        <strain evidence="2 3">12B1</strain>
    </source>
</reference>
<gene>
    <name evidence="2" type="ORF">AB1Y20_022827</name>
</gene>
<evidence type="ECO:0000313" key="3">
    <source>
        <dbReference type="Proteomes" id="UP001515480"/>
    </source>
</evidence>
<organism evidence="2 3">
    <name type="scientific">Prymnesium parvum</name>
    <name type="common">Toxic golden alga</name>
    <dbReference type="NCBI Taxonomy" id="97485"/>
    <lineage>
        <taxon>Eukaryota</taxon>
        <taxon>Haptista</taxon>
        <taxon>Haptophyta</taxon>
        <taxon>Prymnesiophyceae</taxon>
        <taxon>Prymnesiales</taxon>
        <taxon>Prymnesiaceae</taxon>
        <taxon>Prymnesium</taxon>
    </lineage>
</organism>
<dbReference type="Proteomes" id="UP001515480">
    <property type="component" value="Unassembled WGS sequence"/>
</dbReference>
<protein>
    <recommendedName>
        <fullName evidence="4">ELM2 domain-containing protein</fullName>
    </recommendedName>
</protein>
<evidence type="ECO:0000256" key="1">
    <source>
        <dbReference type="SAM" id="MobiDB-lite"/>
    </source>
</evidence>
<sequence>MLSDSSATAAPPAEAGSKRPSSSTSRLRVALGAASPHPPASLRSPPTASAALSAIPVLHLAPEELSEAAEAASASHADDSPLLAPRSARYKMRRVRDEFQLTVPQFAQMLHGAEHVTQAHVNRWEGGFERVPHAVDAKLEKLHDGLLRKLAQQPAAEEAAMVLVQPEYPNQEPMLGADYQATVPKQGGGGKEKKEPRGDVCTWSIRACSKEGVDVEAYLNEVHETLRDVDSLEFDEVAALTVLHELRYNQRSALDSLRLCVAWEEGDWAQVQALPRQSSAILWLERLRTAALDSKKRWTAGQREALDAGCQRYGKELADVHKHVLQELPYPKFIQLYYQCSHLPRPPDSP</sequence>
<evidence type="ECO:0000313" key="2">
    <source>
        <dbReference type="EMBL" id="KAL1519300.1"/>
    </source>
</evidence>
<dbReference type="EMBL" id="JBGBPQ010000009">
    <property type="protein sequence ID" value="KAL1519300.1"/>
    <property type="molecule type" value="Genomic_DNA"/>
</dbReference>
<feature type="region of interest" description="Disordered" evidence="1">
    <location>
        <begin position="1"/>
        <end position="48"/>
    </location>
</feature>
<proteinExistence type="predicted"/>
<evidence type="ECO:0008006" key="4">
    <source>
        <dbReference type="Google" id="ProtNLM"/>
    </source>
</evidence>